<evidence type="ECO:0000313" key="3">
    <source>
        <dbReference type="Proteomes" id="UP001456513"/>
    </source>
</evidence>
<evidence type="ECO:0000313" key="2">
    <source>
        <dbReference type="EMBL" id="MEK8070664.1"/>
    </source>
</evidence>
<dbReference type="Proteomes" id="UP001456513">
    <property type="component" value="Unassembled WGS sequence"/>
</dbReference>
<proteinExistence type="predicted"/>
<reference evidence="2 3" key="1">
    <citation type="submission" date="2024-03" db="EMBL/GenBank/DDBJ databases">
        <title>Rhodococcus navarretei sp. nov. and Pseudarthrobacter quantumdoti sp. nov., two new species with the ability to biosynthesize Quantum Dots isolated from soil samples at Union Glacier, Antarctica.</title>
        <authorList>
            <person name="Vargas M."/>
        </authorList>
    </citation>
    <scope>NUCLEOTIDE SEQUENCE [LARGE SCALE GENOMIC DNA]</scope>
    <source>
        <strain evidence="2 3">EXRC-4A-4</strain>
    </source>
</reference>
<dbReference type="InterPro" id="IPR049975">
    <property type="entry name" value="SAV_915-like_dom"/>
</dbReference>
<keyword evidence="3" id="KW-1185">Reference proteome</keyword>
<evidence type="ECO:0000256" key="1">
    <source>
        <dbReference type="SAM" id="MobiDB-lite"/>
    </source>
</evidence>
<name>A0ABU9CTT3_9NOCA</name>
<sequence>MFEHRGSSPGLYVPLQPSDGTASRTVDLRILPDGRVGLAAYTSLTSLVQNCGNGQPWGLVDEHGLAEIRASAEIDVVLLDAALPLPDRRIGADSSTPGTYMTDPLR</sequence>
<accession>A0ABU9CTT3</accession>
<protein>
    <submittedName>
        <fullName evidence="2">SAV_915 family protein</fullName>
    </submittedName>
</protein>
<dbReference type="RefSeq" id="WP_341440690.1">
    <property type="nucleotide sequence ID" value="NZ_JBBPCN010000001.1"/>
</dbReference>
<dbReference type="NCBIfam" id="NF042914">
    <property type="entry name" value="SAV915_dom"/>
    <property type="match status" value="1"/>
</dbReference>
<gene>
    <name evidence="2" type="ORF">AABD04_07370</name>
</gene>
<organism evidence="2 3">
    <name type="scientific">Rhodococcus navarretei</name>
    <dbReference type="NCBI Taxonomy" id="3128981"/>
    <lineage>
        <taxon>Bacteria</taxon>
        <taxon>Bacillati</taxon>
        <taxon>Actinomycetota</taxon>
        <taxon>Actinomycetes</taxon>
        <taxon>Mycobacteriales</taxon>
        <taxon>Nocardiaceae</taxon>
        <taxon>Rhodococcus</taxon>
    </lineage>
</organism>
<comment type="caution">
    <text evidence="2">The sequence shown here is derived from an EMBL/GenBank/DDBJ whole genome shotgun (WGS) entry which is preliminary data.</text>
</comment>
<feature type="region of interest" description="Disordered" evidence="1">
    <location>
        <begin position="1"/>
        <end position="20"/>
    </location>
</feature>
<dbReference type="EMBL" id="JBBPCN010000001">
    <property type="protein sequence ID" value="MEK8070664.1"/>
    <property type="molecule type" value="Genomic_DNA"/>
</dbReference>